<dbReference type="InterPro" id="IPR006066">
    <property type="entry name" value="NO2/SO3_Rdtase_FeS/sirohaem_BS"/>
</dbReference>
<dbReference type="InterPro" id="IPR045854">
    <property type="entry name" value="NO2/SO3_Rdtase_4Fe4S_sf"/>
</dbReference>
<dbReference type="InterPro" id="IPR006067">
    <property type="entry name" value="NO2/SO3_Rdtase_4Fe4S_dom"/>
</dbReference>
<dbReference type="SUPFAM" id="SSF55124">
    <property type="entry name" value="Nitrite/Sulfite reductase N-terminal domain-like"/>
    <property type="match status" value="1"/>
</dbReference>
<dbReference type="InterPro" id="IPR045169">
    <property type="entry name" value="NO2/SO3_Rdtase_4Fe4S_prot"/>
</dbReference>
<keyword evidence="6" id="KW-0408">Iron</keyword>
<dbReference type="OrthoDB" id="9800558at2"/>
<dbReference type="InterPro" id="IPR036136">
    <property type="entry name" value="Nit/Sulf_reduc_fer-like_dom_sf"/>
</dbReference>
<dbReference type="EMBL" id="MDDC01000035">
    <property type="protein sequence ID" value="OIQ53150.1"/>
    <property type="molecule type" value="Genomic_DNA"/>
</dbReference>
<evidence type="ECO:0000256" key="7">
    <source>
        <dbReference type="ARBA" id="ARBA00023014"/>
    </source>
</evidence>
<dbReference type="Proteomes" id="UP000182811">
    <property type="component" value="Unassembled WGS sequence"/>
</dbReference>
<evidence type="ECO:0000256" key="6">
    <source>
        <dbReference type="ARBA" id="ARBA00023004"/>
    </source>
</evidence>
<dbReference type="EC" id="1.8.1.-" evidence="9"/>
<feature type="domain" description="4Fe-4S ferredoxin-type" evidence="8">
    <location>
        <begin position="202"/>
        <end position="231"/>
    </location>
</feature>
<dbReference type="Gene3D" id="3.90.480.20">
    <property type="match status" value="1"/>
</dbReference>
<evidence type="ECO:0000259" key="8">
    <source>
        <dbReference type="PROSITE" id="PS51379"/>
    </source>
</evidence>
<accession>A0A1J5N3P3</accession>
<gene>
    <name evidence="9" type="primary">asrC_4</name>
    <name evidence="9" type="ORF">MOTE_25100</name>
</gene>
<evidence type="ECO:0000256" key="1">
    <source>
        <dbReference type="ARBA" id="ARBA00010429"/>
    </source>
</evidence>
<feature type="domain" description="4Fe-4S ferredoxin-type" evidence="8">
    <location>
        <begin position="170"/>
        <end position="199"/>
    </location>
</feature>
<comment type="similarity">
    <text evidence="1">Belongs to the nitrite and sulfite reductase 4Fe-4S domain family.</text>
</comment>
<dbReference type="PROSITE" id="PS00198">
    <property type="entry name" value="4FE4S_FER_1"/>
    <property type="match status" value="1"/>
</dbReference>
<sequence>MNHDLDIKKLRNHCYRQSKVPGEFMLQMRAPGGVIEARYLSLVQHIADTWGNGLFHLGMRQTLSIPGIKYEDIPAVNRYIKQYIQEIEVDLCGVDMEVTEEGYPAIGARNIMACIGNIHCIKANINTTALARKLERVIYPSPYHIKISVAGCPNDCAKGHFNDFGIIGLAKTEYDYDRCIGCKKCIEACAKHATGVLSMENGKIVKDTCCCVGCGECALVCPTGAWTRNPTKFYRVLIGGRTGKQTPRMGKLFLNWVTEEVVLRVIKNWEDFSAEVLEHKPVYLHGGHLIDRAGYNRFKEMILKGVQLNPEAMVAQRILWTETEYRSNFNVRPVNGVRAEG</sequence>
<dbReference type="PANTHER" id="PTHR11493">
    <property type="entry name" value="SULFITE REDUCTASE [NADPH] SUBUNIT BETA-RELATED"/>
    <property type="match status" value="1"/>
</dbReference>
<name>A0A1J5N3P3_NEOTH</name>
<dbReference type="SUPFAM" id="SSF56014">
    <property type="entry name" value="Nitrite and sulphite reductase 4Fe-4S domain-like"/>
    <property type="match status" value="1"/>
</dbReference>
<dbReference type="InterPro" id="IPR014261">
    <property type="entry name" value="Sulphite_reductase_C"/>
</dbReference>
<keyword evidence="7" id="KW-0411">Iron-sulfur</keyword>
<evidence type="ECO:0000313" key="9">
    <source>
        <dbReference type="EMBL" id="OIQ53150.1"/>
    </source>
</evidence>
<evidence type="ECO:0000256" key="2">
    <source>
        <dbReference type="ARBA" id="ARBA00022485"/>
    </source>
</evidence>
<dbReference type="GO" id="GO:0051539">
    <property type="term" value="F:4 iron, 4 sulfur cluster binding"/>
    <property type="evidence" value="ECO:0007669"/>
    <property type="project" value="UniProtKB-KW"/>
</dbReference>
<dbReference type="SUPFAM" id="SSF54862">
    <property type="entry name" value="4Fe-4S ferredoxins"/>
    <property type="match status" value="1"/>
</dbReference>
<dbReference type="GO" id="GO:0020037">
    <property type="term" value="F:heme binding"/>
    <property type="evidence" value="ECO:0007669"/>
    <property type="project" value="InterPro"/>
</dbReference>
<dbReference type="NCBIfam" id="TIGR02912">
    <property type="entry name" value="sulfite_red_C"/>
    <property type="match status" value="1"/>
</dbReference>
<dbReference type="AlphaFoldDB" id="A0A1J5N3P3"/>
<keyword evidence="4" id="KW-0479">Metal-binding</keyword>
<evidence type="ECO:0000256" key="4">
    <source>
        <dbReference type="ARBA" id="ARBA00022723"/>
    </source>
</evidence>
<dbReference type="GO" id="GO:0000103">
    <property type="term" value="P:sulfate assimilation"/>
    <property type="evidence" value="ECO:0007669"/>
    <property type="project" value="TreeGrafter"/>
</dbReference>
<dbReference type="GO" id="GO:0009337">
    <property type="term" value="C:sulfite reductase complex (NADPH)"/>
    <property type="evidence" value="ECO:0007669"/>
    <property type="project" value="TreeGrafter"/>
</dbReference>
<dbReference type="Pfam" id="PF03460">
    <property type="entry name" value="NIR_SIR_ferr"/>
    <property type="match status" value="1"/>
</dbReference>
<protein>
    <submittedName>
        <fullName evidence="9">Anaerobic sulfite reductase subunit C</fullName>
        <ecNumber evidence="9">1.8.1.-</ecNumber>
    </submittedName>
</protein>
<dbReference type="Gene3D" id="3.30.413.10">
    <property type="entry name" value="Sulfite Reductase Hemoprotein, domain 1"/>
    <property type="match status" value="1"/>
</dbReference>
<evidence type="ECO:0000256" key="5">
    <source>
        <dbReference type="ARBA" id="ARBA00023002"/>
    </source>
</evidence>
<dbReference type="InterPro" id="IPR017900">
    <property type="entry name" value="4Fe4S_Fe_S_CS"/>
</dbReference>
<keyword evidence="2" id="KW-0004">4Fe-4S</keyword>
<dbReference type="GO" id="GO:0050311">
    <property type="term" value="F:sulfite reductase (ferredoxin) activity"/>
    <property type="evidence" value="ECO:0007669"/>
    <property type="project" value="TreeGrafter"/>
</dbReference>
<keyword evidence="3" id="KW-0349">Heme</keyword>
<dbReference type="PRINTS" id="PR00397">
    <property type="entry name" value="SIROHAEM"/>
</dbReference>
<dbReference type="PANTHER" id="PTHR11493:SF54">
    <property type="entry name" value="ANAEROBIC SULFITE REDUCTASE SUBUNIT C"/>
    <property type="match status" value="1"/>
</dbReference>
<organism evidence="9 10">
    <name type="scientific">Neomoorella thermoacetica</name>
    <name type="common">Clostridium thermoaceticum</name>
    <dbReference type="NCBI Taxonomy" id="1525"/>
    <lineage>
        <taxon>Bacteria</taxon>
        <taxon>Bacillati</taxon>
        <taxon>Bacillota</taxon>
        <taxon>Clostridia</taxon>
        <taxon>Neomoorellales</taxon>
        <taxon>Neomoorellaceae</taxon>
        <taxon>Neomoorella</taxon>
    </lineage>
</organism>
<dbReference type="GO" id="GO:0046872">
    <property type="term" value="F:metal ion binding"/>
    <property type="evidence" value="ECO:0007669"/>
    <property type="project" value="UniProtKB-KW"/>
</dbReference>
<dbReference type="Gene3D" id="3.30.70.20">
    <property type="match status" value="1"/>
</dbReference>
<comment type="caution">
    <text evidence="9">The sequence shown here is derived from an EMBL/GenBank/DDBJ whole genome shotgun (WGS) entry which is preliminary data.</text>
</comment>
<reference evidence="9 10" key="1">
    <citation type="submission" date="2016-08" db="EMBL/GenBank/DDBJ databases">
        <title>Genome-based comparison of Moorella thermoacetic strains.</title>
        <authorList>
            <person name="Poehlein A."/>
            <person name="Bengelsdorf F.R."/>
            <person name="Esser C."/>
            <person name="Duerre P."/>
            <person name="Daniel R."/>
        </authorList>
    </citation>
    <scope>NUCLEOTIDE SEQUENCE [LARGE SCALE GENOMIC DNA]</scope>
    <source>
        <strain evidence="9 10">DSM 21394</strain>
    </source>
</reference>
<dbReference type="InterPro" id="IPR017896">
    <property type="entry name" value="4Fe4S_Fe-S-bd"/>
</dbReference>
<dbReference type="Pfam" id="PF01077">
    <property type="entry name" value="NIR_SIR"/>
    <property type="match status" value="1"/>
</dbReference>
<dbReference type="GO" id="GO:0016002">
    <property type="term" value="F:sulfite reductase activity"/>
    <property type="evidence" value="ECO:0007669"/>
    <property type="project" value="TreeGrafter"/>
</dbReference>
<evidence type="ECO:0000256" key="3">
    <source>
        <dbReference type="ARBA" id="ARBA00022617"/>
    </source>
</evidence>
<proteinExistence type="inferred from homology"/>
<dbReference type="PROSITE" id="PS51379">
    <property type="entry name" value="4FE4S_FER_2"/>
    <property type="match status" value="2"/>
</dbReference>
<evidence type="ECO:0000313" key="10">
    <source>
        <dbReference type="Proteomes" id="UP000182811"/>
    </source>
</evidence>
<dbReference type="InterPro" id="IPR005117">
    <property type="entry name" value="NiRdtase/SiRdtase_haem-b_fer"/>
</dbReference>
<keyword evidence="5 9" id="KW-0560">Oxidoreductase</keyword>